<evidence type="ECO:0000259" key="6">
    <source>
        <dbReference type="Pfam" id="PF21162"/>
    </source>
</evidence>
<keyword evidence="5" id="KW-0249">Electron transport</keyword>
<keyword evidence="5" id="KW-0813">Transport</keyword>
<sequence length="73" mass="7958">NPYQEFQRFKTHPKIRSIFENGKRISYGARALNEGGFQAIPKLSFPGGCLIGCSSGFLNTPKIKGAHTAMKSG</sequence>
<comment type="function">
    <text evidence="5">Accepts electrons from ETF and reduces ubiquinone.</text>
</comment>
<dbReference type="Pfam" id="PF21162">
    <property type="entry name" value="ETFQO_UQ-bd"/>
    <property type="match status" value="1"/>
</dbReference>
<dbReference type="AlphaFoldDB" id="A0A8S2VBT2"/>
<dbReference type="InterPro" id="IPR049398">
    <property type="entry name" value="ETF-QO/FixC_UQ-bd"/>
</dbReference>
<dbReference type="SUPFAM" id="SSF54373">
    <property type="entry name" value="FAD-linked reductases, C-terminal domain"/>
    <property type="match status" value="1"/>
</dbReference>
<keyword evidence="5" id="KW-0411">Iron-sulfur</keyword>
<dbReference type="Gene3D" id="3.30.9.90">
    <property type="match status" value="1"/>
</dbReference>
<keyword evidence="3 5" id="KW-0274">FAD</keyword>
<dbReference type="GO" id="GO:0005743">
    <property type="term" value="C:mitochondrial inner membrane"/>
    <property type="evidence" value="ECO:0007669"/>
    <property type="project" value="TreeGrafter"/>
</dbReference>
<dbReference type="GO" id="GO:0004174">
    <property type="term" value="F:electron-transferring-flavoprotein dehydrogenase activity"/>
    <property type="evidence" value="ECO:0007669"/>
    <property type="project" value="UniProtKB-UniRule"/>
</dbReference>
<name>A0A8S2VBT2_9BILA</name>
<comment type="caution">
    <text evidence="7">The sequence shown here is derived from an EMBL/GenBank/DDBJ whole genome shotgun (WGS) entry which is preliminary data.</text>
</comment>
<proteinExistence type="predicted"/>
<evidence type="ECO:0000256" key="3">
    <source>
        <dbReference type="ARBA" id="ARBA00022827"/>
    </source>
</evidence>
<keyword evidence="2 5" id="KW-0285">Flavoprotein</keyword>
<gene>
    <name evidence="7" type="ORF">SMN809_LOCUS29713</name>
</gene>
<comment type="catalytic activity">
    <reaction evidence="5">
        <text>a ubiquinone + reduced [electron-transfer flavoprotein] = a ubiquinol + oxidized [electron-transfer flavoprotein] + H(+)</text>
        <dbReference type="Rhea" id="RHEA:24052"/>
        <dbReference type="Rhea" id="RHEA-COMP:9565"/>
        <dbReference type="Rhea" id="RHEA-COMP:9566"/>
        <dbReference type="Rhea" id="RHEA-COMP:10685"/>
        <dbReference type="Rhea" id="RHEA-COMP:10686"/>
        <dbReference type="ChEBI" id="CHEBI:15378"/>
        <dbReference type="ChEBI" id="CHEBI:16389"/>
        <dbReference type="ChEBI" id="CHEBI:17976"/>
        <dbReference type="ChEBI" id="CHEBI:57692"/>
        <dbReference type="ChEBI" id="CHEBI:58307"/>
        <dbReference type="EC" id="1.5.5.1"/>
    </reaction>
</comment>
<evidence type="ECO:0000313" key="8">
    <source>
        <dbReference type="Proteomes" id="UP000676336"/>
    </source>
</evidence>
<evidence type="ECO:0000256" key="5">
    <source>
        <dbReference type="RuleBase" id="RU366068"/>
    </source>
</evidence>
<protein>
    <recommendedName>
        <fullName evidence="5">Electron transfer flavoprotein-ubiquinone oxidoreductase</fullName>
        <shortName evidence="5">ETF-QO</shortName>
        <ecNumber evidence="5">1.5.5.1</ecNumber>
    </recommendedName>
</protein>
<keyword evidence="5" id="KW-0830">Ubiquinone</keyword>
<organism evidence="7 8">
    <name type="scientific">Rotaria magnacalcarata</name>
    <dbReference type="NCBI Taxonomy" id="392030"/>
    <lineage>
        <taxon>Eukaryota</taxon>
        <taxon>Metazoa</taxon>
        <taxon>Spiralia</taxon>
        <taxon>Gnathifera</taxon>
        <taxon>Rotifera</taxon>
        <taxon>Eurotatoria</taxon>
        <taxon>Bdelloidea</taxon>
        <taxon>Philodinida</taxon>
        <taxon>Philodinidae</taxon>
        <taxon>Rotaria</taxon>
    </lineage>
</organism>
<dbReference type="Proteomes" id="UP000676336">
    <property type="component" value="Unassembled WGS sequence"/>
</dbReference>
<accession>A0A8S2VBT2</accession>
<evidence type="ECO:0000313" key="7">
    <source>
        <dbReference type="EMBL" id="CAF4384206.1"/>
    </source>
</evidence>
<comment type="cofactor">
    <cofactor evidence="5">
        <name>[4Fe-4S] cluster</name>
        <dbReference type="ChEBI" id="CHEBI:49883"/>
    </cofactor>
    <text evidence="5">Binds 1 [4Fe-4S] cluster.</text>
</comment>
<dbReference type="PANTHER" id="PTHR10617">
    <property type="entry name" value="ELECTRON TRANSFER FLAVOPROTEIN-UBIQUINONE OXIDOREDUCTASE"/>
    <property type="match status" value="1"/>
</dbReference>
<evidence type="ECO:0000256" key="1">
    <source>
        <dbReference type="ARBA" id="ARBA00001974"/>
    </source>
</evidence>
<dbReference type="GO" id="GO:0051539">
    <property type="term" value="F:4 iron, 4 sulfur cluster binding"/>
    <property type="evidence" value="ECO:0007669"/>
    <property type="project" value="UniProtKB-UniRule"/>
</dbReference>
<comment type="cofactor">
    <cofactor evidence="1 5">
        <name>FAD</name>
        <dbReference type="ChEBI" id="CHEBI:57692"/>
    </cofactor>
</comment>
<dbReference type="InterPro" id="IPR040156">
    <property type="entry name" value="ETF-QO"/>
</dbReference>
<feature type="domain" description="ETF-QO/FixC ubiquinone-binding" evidence="6">
    <location>
        <begin position="1"/>
        <end position="32"/>
    </location>
</feature>
<dbReference type="EMBL" id="CAJOBI010053691">
    <property type="protein sequence ID" value="CAF4384206.1"/>
    <property type="molecule type" value="Genomic_DNA"/>
</dbReference>
<keyword evidence="4 5" id="KW-0560">Oxidoreductase</keyword>
<feature type="non-terminal residue" evidence="7">
    <location>
        <position position="1"/>
    </location>
</feature>
<reference evidence="7" key="1">
    <citation type="submission" date="2021-02" db="EMBL/GenBank/DDBJ databases">
        <authorList>
            <person name="Nowell W R."/>
        </authorList>
    </citation>
    <scope>NUCLEOTIDE SEQUENCE</scope>
</reference>
<keyword evidence="5" id="KW-0408">Iron</keyword>
<dbReference type="GO" id="GO:0046872">
    <property type="term" value="F:metal ion binding"/>
    <property type="evidence" value="ECO:0007669"/>
    <property type="project" value="UniProtKB-KW"/>
</dbReference>
<evidence type="ECO:0000256" key="4">
    <source>
        <dbReference type="ARBA" id="ARBA00023002"/>
    </source>
</evidence>
<feature type="non-terminal residue" evidence="7">
    <location>
        <position position="73"/>
    </location>
</feature>
<dbReference type="EC" id="1.5.5.1" evidence="5"/>
<evidence type="ECO:0000256" key="2">
    <source>
        <dbReference type="ARBA" id="ARBA00022630"/>
    </source>
</evidence>
<keyword evidence="5" id="KW-0479">Metal-binding</keyword>
<dbReference type="PANTHER" id="PTHR10617:SF107">
    <property type="entry name" value="ELECTRON TRANSFER FLAVOPROTEIN-UBIQUINONE OXIDOREDUCTASE, MITOCHONDRIAL"/>
    <property type="match status" value="1"/>
</dbReference>